<dbReference type="EMBL" id="AJWJ01000133">
    <property type="protein sequence ID" value="KAF2074718.1"/>
    <property type="molecule type" value="Genomic_DNA"/>
</dbReference>
<dbReference type="GO" id="GO:0005829">
    <property type="term" value="C:cytosol"/>
    <property type="evidence" value="ECO:0007669"/>
    <property type="project" value="TreeGrafter"/>
</dbReference>
<dbReference type="Proteomes" id="UP000695562">
    <property type="component" value="Unassembled WGS sequence"/>
</dbReference>
<dbReference type="AlphaFoldDB" id="A0A8J4PTZ0"/>
<dbReference type="NCBIfam" id="NF004825">
    <property type="entry name" value="PRK06181.1"/>
    <property type="match status" value="1"/>
</dbReference>
<evidence type="ECO:0000256" key="1">
    <source>
        <dbReference type="ARBA" id="ARBA00006484"/>
    </source>
</evidence>
<dbReference type="PANTHER" id="PTHR43391:SF14">
    <property type="entry name" value="DEHYDROGENASE_REDUCTASE SDR FAMILY PROTEIN 7-LIKE"/>
    <property type="match status" value="1"/>
</dbReference>
<keyword evidence="3" id="KW-0560">Oxidoreductase</keyword>
<dbReference type="Pfam" id="PF00106">
    <property type="entry name" value="adh_short"/>
    <property type="match status" value="1"/>
</dbReference>
<evidence type="ECO:0000256" key="4">
    <source>
        <dbReference type="RuleBase" id="RU000363"/>
    </source>
</evidence>
<keyword evidence="2" id="KW-0521">NADP</keyword>
<keyword evidence="5" id="KW-1133">Transmembrane helix</keyword>
<gene>
    <name evidence="6" type="ORF">CYY_003994</name>
</gene>
<reference evidence="6" key="1">
    <citation type="submission" date="2020-01" db="EMBL/GenBank/DDBJ databases">
        <title>Development of genomics and gene disruption for Polysphondylium violaceum indicates a role for the polyketide synthase stlB in stalk morphogenesis.</title>
        <authorList>
            <person name="Narita B."/>
            <person name="Kawabe Y."/>
            <person name="Kin K."/>
            <person name="Saito T."/>
            <person name="Gibbs R."/>
            <person name="Kuspa A."/>
            <person name="Muzny D."/>
            <person name="Queller D."/>
            <person name="Richards S."/>
            <person name="Strassman J."/>
            <person name="Sucgang R."/>
            <person name="Worley K."/>
            <person name="Schaap P."/>
        </authorList>
    </citation>
    <scope>NUCLEOTIDE SEQUENCE</scope>
    <source>
        <strain evidence="6">QSvi11</strain>
    </source>
</reference>
<evidence type="ECO:0000256" key="2">
    <source>
        <dbReference type="ARBA" id="ARBA00022857"/>
    </source>
</evidence>
<comment type="similarity">
    <text evidence="1 4">Belongs to the short-chain dehydrogenases/reductases (SDR) family.</text>
</comment>
<sequence length="309" mass="34707">MLFSFLLTIFSTLCTAVGLIYVFYYIYFNVILLKLKTKSIESYKGKVVIVTGASSGIGSSIAEKYALLGCKVAIVARRENLLEECKSNILKKHKKLSQKDILIVRCDLTKENDCKEMVDKVIKEWSKLDIVVWNAGVGSLIDFSKVDGRFDIFRDNMDINYFSLVYSTSFALPFLKQSNGSIVVVSSLAGKFGTALRTSYSASKHAVQGFFNSLRNEVDNVQITIVCPGFVKTDFHSKVATLDNKVIERESNHFMTPQVCADHILEAERMGKRELIMTPKARIGSKLTAFFPEFIDYMTNLTAKSSIKK</sequence>
<evidence type="ECO:0000313" key="7">
    <source>
        <dbReference type="Proteomes" id="UP000695562"/>
    </source>
</evidence>
<dbReference type="PROSITE" id="PS00061">
    <property type="entry name" value="ADH_SHORT"/>
    <property type="match status" value="1"/>
</dbReference>
<dbReference type="PRINTS" id="PR00081">
    <property type="entry name" value="GDHRDH"/>
</dbReference>
<dbReference type="InterPro" id="IPR020904">
    <property type="entry name" value="Sc_DH/Rdtase_CS"/>
</dbReference>
<keyword evidence="5" id="KW-0472">Membrane</keyword>
<evidence type="ECO:0000256" key="5">
    <source>
        <dbReference type="SAM" id="Phobius"/>
    </source>
</evidence>
<dbReference type="OrthoDB" id="1933717at2759"/>
<feature type="transmembrane region" description="Helical" evidence="5">
    <location>
        <begin position="6"/>
        <end position="28"/>
    </location>
</feature>
<accession>A0A8J4PTZ0</accession>
<keyword evidence="7" id="KW-1185">Reference proteome</keyword>
<evidence type="ECO:0000256" key="3">
    <source>
        <dbReference type="ARBA" id="ARBA00023002"/>
    </source>
</evidence>
<organism evidence="6 7">
    <name type="scientific">Polysphondylium violaceum</name>
    <dbReference type="NCBI Taxonomy" id="133409"/>
    <lineage>
        <taxon>Eukaryota</taxon>
        <taxon>Amoebozoa</taxon>
        <taxon>Evosea</taxon>
        <taxon>Eumycetozoa</taxon>
        <taxon>Dictyostelia</taxon>
        <taxon>Dictyosteliales</taxon>
        <taxon>Dictyosteliaceae</taxon>
        <taxon>Polysphondylium</taxon>
    </lineage>
</organism>
<dbReference type="InterPro" id="IPR002347">
    <property type="entry name" value="SDR_fam"/>
</dbReference>
<comment type="caution">
    <text evidence="6">The sequence shown here is derived from an EMBL/GenBank/DDBJ whole genome shotgun (WGS) entry which is preliminary data.</text>
</comment>
<evidence type="ECO:0008006" key="8">
    <source>
        <dbReference type="Google" id="ProtNLM"/>
    </source>
</evidence>
<dbReference type="InterPro" id="IPR036291">
    <property type="entry name" value="NAD(P)-bd_dom_sf"/>
</dbReference>
<dbReference type="PRINTS" id="PR00080">
    <property type="entry name" value="SDRFAMILY"/>
</dbReference>
<evidence type="ECO:0000313" key="6">
    <source>
        <dbReference type="EMBL" id="KAF2074718.1"/>
    </source>
</evidence>
<dbReference type="SUPFAM" id="SSF51735">
    <property type="entry name" value="NAD(P)-binding Rossmann-fold domains"/>
    <property type="match status" value="1"/>
</dbReference>
<proteinExistence type="inferred from homology"/>
<keyword evidence="5" id="KW-0812">Transmembrane</keyword>
<dbReference type="GO" id="GO:0016491">
    <property type="term" value="F:oxidoreductase activity"/>
    <property type="evidence" value="ECO:0007669"/>
    <property type="project" value="UniProtKB-KW"/>
</dbReference>
<name>A0A8J4PTZ0_9MYCE</name>
<dbReference type="Gene3D" id="3.40.50.720">
    <property type="entry name" value="NAD(P)-binding Rossmann-like Domain"/>
    <property type="match status" value="1"/>
</dbReference>
<dbReference type="PANTHER" id="PTHR43391">
    <property type="entry name" value="RETINOL DEHYDROGENASE-RELATED"/>
    <property type="match status" value="1"/>
</dbReference>
<protein>
    <recommendedName>
        <fullName evidence="8">Short-chain dehydrogenase/reductase family protein</fullName>
    </recommendedName>
</protein>